<reference evidence="5 6" key="1">
    <citation type="submission" date="2016-12" db="EMBL/GenBank/DDBJ databases">
        <title>Complete genome sequence of Thauera chlorobenzoica, a Betaproteobacterium degrading haloaromatics anaerobically to CO2 and halides.</title>
        <authorList>
            <person name="Goris T."/>
            <person name="Mergelsberg M."/>
            <person name="Boll M."/>
        </authorList>
    </citation>
    <scope>NUCLEOTIDE SEQUENCE [LARGE SCALE GENOMIC DNA]</scope>
    <source>
        <strain evidence="5 6">3CB1</strain>
    </source>
</reference>
<dbReference type="GO" id="GO:0004553">
    <property type="term" value="F:hydrolase activity, hydrolyzing O-glycosyl compounds"/>
    <property type="evidence" value="ECO:0007669"/>
    <property type="project" value="InterPro"/>
</dbReference>
<dbReference type="InterPro" id="IPR008939">
    <property type="entry name" value="Lytic_TGlycosylase_superhlx_U"/>
</dbReference>
<accession>A0A1H5WL78</accession>
<evidence type="ECO:0000259" key="3">
    <source>
        <dbReference type="Pfam" id="PF01464"/>
    </source>
</evidence>
<dbReference type="InterPro" id="IPR012289">
    <property type="entry name" value="Lytic_TGlycosylase_superhlx_L"/>
</dbReference>
<dbReference type="PANTHER" id="PTHR37423">
    <property type="entry name" value="SOLUBLE LYTIC MUREIN TRANSGLYCOSYLASE-RELATED"/>
    <property type="match status" value="1"/>
</dbReference>
<dbReference type="PANTHER" id="PTHR37423:SF5">
    <property type="entry name" value="SOLUBLE LYTIC MUREIN TRANSGLYCOSYLASE"/>
    <property type="match status" value="1"/>
</dbReference>
<dbReference type="GO" id="GO:0000270">
    <property type="term" value="P:peptidoglycan metabolic process"/>
    <property type="evidence" value="ECO:0007669"/>
    <property type="project" value="InterPro"/>
</dbReference>
<evidence type="ECO:0000313" key="6">
    <source>
        <dbReference type="Proteomes" id="UP000185739"/>
    </source>
</evidence>
<dbReference type="AlphaFoldDB" id="A0A1H5WL78"/>
<dbReference type="InterPro" id="IPR008258">
    <property type="entry name" value="Transglycosylase_SLT_dom_1"/>
</dbReference>
<dbReference type="Gene3D" id="1.25.20.10">
    <property type="entry name" value="Bacterial muramidases"/>
    <property type="match status" value="1"/>
</dbReference>
<dbReference type="GO" id="GO:0016020">
    <property type="term" value="C:membrane"/>
    <property type="evidence" value="ECO:0007669"/>
    <property type="project" value="InterPro"/>
</dbReference>
<dbReference type="SUPFAM" id="SSF53955">
    <property type="entry name" value="Lysozyme-like"/>
    <property type="match status" value="1"/>
</dbReference>
<feature type="domain" description="Transglycosylase SLT" evidence="3">
    <location>
        <begin position="489"/>
        <end position="591"/>
    </location>
</feature>
<dbReference type="Gene3D" id="1.10.530.10">
    <property type="match status" value="1"/>
</dbReference>
<evidence type="ECO:0000313" key="5">
    <source>
        <dbReference type="EMBL" id="APR04384.1"/>
    </source>
</evidence>
<dbReference type="Gene3D" id="1.10.1240.20">
    <property type="entry name" value="Lytic transglycosylase, superhelical linker domain"/>
    <property type="match status" value="1"/>
</dbReference>
<dbReference type="STRING" id="96773.Tchl_1525"/>
<dbReference type="InterPro" id="IPR023346">
    <property type="entry name" value="Lysozyme-like_dom_sf"/>
</dbReference>
<dbReference type="GO" id="GO:0042597">
    <property type="term" value="C:periplasmic space"/>
    <property type="evidence" value="ECO:0007669"/>
    <property type="project" value="InterPro"/>
</dbReference>
<evidence type="ECO:0000256" key="2">
    <source>
        <dbReference type="ARBA" id="ARBA00022729"/>
    </source>
</evidence>
<dbReference type="Pfam" id="PF14718">
    <property type="entry name" value="SLT_L"/>
    <property type="match status" value="1"/>
</dbReference>
<dbReference type="KEGG" id="tcl:Tchl_1525"/>
<dbReference type="GO" id="GO:0008933">
    <property type="term" value="F:peptidoglycan lytic transglycosylase activity"/>
    <property type="evidence" value="ECO:0007669"/>
    <property type="project" value="InterPro"/>
</dbReference>
<gene>
    <name evidence="5" type="ORF">Tchl_1525</name>
</gene>
<feature type="domain" description="Lytic transglycosylase superhelical linker" evidence="4">
    <location>
        <begin position="407"/>
        <end position="462"/>
    </location>
</feature>
<comment type="similarity">
    <text evidence="1">Belongs to the transglycosylase Slt family.</text>
</comment>
<dbReference type="OrthoDB" id="92254at2"/>
<dbReference type="EMBL" id="CP018839">
    <property type="protein sequence ID" value="APR04384.1"/>
    <property type="molecule type" value="Genomic_DNA"/>
</dbReference>
<dbReference type="CDD" id="cd13401">
    <property type="entry name" value="Slt70-like"/>
    <property type="match status" value="1"/>
</dbReference>
<dbReference type="RefSeq" id="WP_075147864.1">
    <property type="nucleotide sequence ID" value="NZ_CP018839.1"/>
</dbReference>
<evidence type="ECO:0000259" key="4">
    <source>
        <dbReference type="Pfam" id="PF14718"/>
    </source>
</evidence>
<dbReference type="Proteomes" id="UP000185739">
    <property type="component" value="Chromosome"/>
</dbReference>
<dbReference type="PROSITE" id="PS00922">
    <property type="entry name" value="TRANSGLYCOSYLASE"/>
    <property type="match status" value="1"/>
</dbReference>
<protein>
    <submittedName>
        <fullName evidence="5">Transglycosylase</fullName>
    </submittedName>
</protein>
<name>A0A1H5WL78_9RHOO</name>
<sequence length="647" mass="71385">MKKTFWASLFAAVSLFPGVLHAQSPVTDEAEQRILAAREALRSGDRNTLERLAAVSTAHPLDIYPRYWLLVNKLARSEPPPTAELQAFLTAAAGSNLAERLRADWLRRLAGDGDWAAFMALYPALQNPDAELRCTAWTARLLTGDANAASEVASRWETLSDAPAACELPLRNAAASGQVDEERVWWRIRRQIDSRTPNTALASLSLLPPASAPAAPSLEQAIRSPAPWLDRLPANFAVTRAGRELALAALARLAREDARAAHVRLLRIQDRLGADERGYAHLVIATHAAIDQLPEAGALFAAAGTIDSTPLQRAWRVRAALRVQDWQAVRSAIEQMPVDERDSADWTYWLGRAYAASGEAGQAEALFRRIAGEAHFYGMLAGEALGHAFAPPPATAPLPRARLEEAERDPSLRRALALYRLELRTEALREWIWGVRDRDEAFRLAAAHLALRHELYDRTINTAELANPRSNFELRFLTPYRDLIEPQVHAQGLDLGWVYGLMRQESRFAAPARSSAGAQGLMQVMPATAKWVAGKIGLSDYHPRRLSDPHTNVLLGTSYMRLIMEGLDRHPVLASAGYNAGPSRARRWRDAVPLEGAIYIETIPFDETRDYVKKVLANAVVYSAMLEKKPQSLQARLGTVAPSLASE</sequence>
<proteinExistence type="inferred from homology"/>
<evidence type="ECO:0000256" key="1">
    <source>
        <dbReference type="ARBA" id="ARBA00007734"/>
    </source>
</evidence>
<dbReference type="InterPro" id="IPR037061">
    <property type="entry name" value="Lytic_TGlycoase_superhlx_L_sf"/>
</dbReference>
<dbReference type="InterPro" id="IPR000189">
    <property type="entry name" value="Transglyc_AS"/>
</dbReference>
<dbReference type="SUPFAM" id="SSF48435">
    <property type="entry name" value="Bacterial muramidases"/>
    <property type="match status" value="1"/>
</dbReference>
<organism evidence="5 6">
    <name type="scientific">Thauera chlorobenzoica</name>
    <dbReference type="NCBI Taxonomy" id="96773"/>
    <lineage>
        <taxon>Bacteria</taxon>
        <taxon>Pseudomonadati</taxon>
        <taxon>Pseudomonadota</taxon>
        <taxon>Betaproteobacteria</taxon>
        <taxon>Rhodocyclales</taxon>
        <taxon>Zoogloeaceae</taxon>
        <taxon>Thauera</taxon>
    </lineage>
</organism>
<keyword evidence="6" id="KW-1185">Reference proteome</keyword>
<dbReference type="Pfam" id="PF01464">
    <property type="entry name" value="SLT"/>
    <property type="match status" value="1"/>
</dbReference>
<keyword evidence="2" id="KW-0732">Signal</keyword>